<proteinExistence type="predicted"/>
<dbReference type="Gene3D" id="3.30.2310.20">
    <property type="entry name" value="RelE-like"/>
    <property type="match status" value="1"/>
</dbReference>
<dbReference type="InterPro" id="IPR035093">
    <property type="entry name" value="RelE/ParE_toxin_dom_sf"/>
</dbReference>
<dbReference type="RefSeq" id="WP_011940089.1">
    <property type="nucleotide sequence ID" value="NC_009483.1"/>
</dbReference>
<evidence type="ECO:0000313" key="3">
    <source>
        <dbReference type="Proteomes" id="UP000006695"/>
    </source>
</evidence>
<dbReference type="Proteomes" id="UP000006695">
    <property type="component" value="Chromosome"/>
</dbReference>
<dbReference type="InterPro" id="IPR007712">
    <property type="entry name" value="RelE/ParE_toxin"/>
</dbReference>
<evidence type="ECO:0000256" key="1">
    <source>
        <dbReference type="ARBA" id="ARBA00022649"/>
    </source>
</evidence>
<gene>
    <name evidence="2" type="ordered locus">Gura_3267</name>
</gene>
<dbReference type="OrthoDB" id="9798691at2"/>
<accession>A5G6K8</accession>
<keyword evidence="3" id="KW-1185">Reference proteome</keyword>
<dbReference type="KEGG" id="gur:Gura_3267"/>
<dbReference type="NCBIfam" id="TIGR02385">
    <property type="entry name" value="RelE_StbE"/>
    <property type="match status" value="1"/>
</dbReference>
<dbReference type="SUPFAM" id="SSF143011">
    <property type="entry name" value="RelE-like"/>
    <property type="match status" value="1"/>
</dbReference>
<organism evidence="2 3">
    <name type="scientific">Geotalea uraniireducens (strain Rf4)</name>
    <name type="common">Geobacter uraniireducens</name>
    <dbReference type="NCBI Taxonomy" id="351605"/>
    <lineage>
        <taxon>Bacteria</taxon>
        <taxon>Pseudomonadati</taxon>
        <taxon>Thermodesulfobacteriota</taxon>
        <taxon>Desulfuromonadia</taxon>
        <taxon>Geobacterales</taxon>
        <taxon>Geobacteraceae</taxon>
        <taxon>Geotalea</taxon>
    </lineage>
</organism>
<dbReference type="STRING" id="351605.Gura_3267"/>
<protein>
    <submittedName>
        <fullName evidence="2">Uncharacterized protein-like protein</fullName>
    </submittedName>
</protein>
<dbReference type="EMBL" id="CP000698">
    <property type="protein sequence ID" value="ABQ27426.1"/>
    <property type="molecule type" value="Genomic_DNA"/>
</dbReference>
<dbReference type="HOGENOM" id="CLU_161929_0_0_7"/>
<evidence type="ECO:0000313" key="2">
    <source>
        <dbReference type="EMBL" id="ABQ27426.1"/>
    </source>
</evidence>
<reference evidence="2 3" key="1">
    <citation type="submission" date="2007-05" db="EMBL/GenBank/DDBJ databases">
        <title>Complete sequence of Geobacter uraniireducens Rf4.</title>
        <authorList>
            <consortium name="US DOE Joint Genome Institute"/>
            <person name="Copeland A."/>
            <person name="Lucas S."/>
            <person name="Lapidus A."/>
            <person name="Barry K."/>
            <person name="Detter J.C."/>
            <person name="Glavina del Rio T."/>
            <person name="Hammon N."/>
            <person name="Israni S."/>
            <person name="Dalin E."/>
            <person name="Tice H."/>
            <person name="Pitluck S."/>
            <person name="Chertkov O."/>
            <person name="Brettin T."/>
            <person name="Bruce D."/>
            <person name="Han C."/>
            <person name="Schmutz J."/>
            <person name="Larimer F."/>
            <person name="Land M."/>
            <person name="Hauser L."/>
            <person name="Kyrpides N."/>
            <person name="Mikhailova N."/>
            <person name="Shelobolina E."/>
            <person name="Aklujkar M."/>
            <person name="Lovley D."/>
            <person name="Richardson P."/>
        </authorList>
    </citation>
    <scope>NUCLEOTIDE SEQUENCE [LARGE SCALE GENOMIC DNA]</scope>
    <source>
        <strain evidence="2 3">Rf4</strain>
    </source>
</reference>
<name>A5G6K8_GEOUR</name>
<dbReference type="AlphaFoldDB" id="A5G6K8"/>
<keyword evidence="1" id="KW-1277">Toxin-antitoxin system</keyword>
<sequence length="91" mass="10633">MYTLVWSAGFTRSAEKFIKRHPELREKLATILRELENDPFQPHLKYHQLGGNLKGVQAVSITYSYRITLTIVVFDREIILLDVGSHDEVYR</sequence>